<dbReference type="Proteomes" id="UP000297725">
    <property type="component" value="Unassembled WGS sequence"/>
</dbReference>
<organism evidence="4 6">
    <name type="scientific">Vagococcus xieshaowenii</name>
    <dbReference type="NCBI Taxonomy" id="2562451"/>
    <lineage>
        <taxon>Bacteria</taxon>
        <taxon>Bacillati</taxon>
        <taxon>Bacillota</taxon>
        <taxon>Bacilli</taxon>
        <taxon>Lactobacillales</taxon>
        <taxon>Enterococcaceae</taxon>
        <taxon>Vagococcus</taxon>
    </lineage>
</organism>
<reference evidence="3 5" key="2">
    <citation type="journal article" date="2020" name="Int. J. Syst. Evol. Microbiol.">
        <title>Vagococcus xieshaowenii sp. nov., isolated from snow finch (Montifringilla taczanowskii) cloacal content.</title>
        <authorList>
            <person name="Ge Y."/>
            <person name="Yang J."/>
            <person name="Lai X.H."/>
            <person name="Zhang G."/>
            <person name="Jin D."/>
            <person name="Lu S."/>
            <person name="Wang B."/>
            <person name="Huang Y."/>
            <person name="Huang Y."/>
            <person name="Ren Z."/>
            <person name="Zhang X."/>
            <person name="Xu J."/>
        </authorList>
    </citation>
    <scope>NUCLEOTIDE SEQUENCE [LARGE SCALE GENOMIC DNA]</scope>
    <source>
        <strain evidence="5">personal::cf-49</strain>
        <strain evidence="3">Personal::cf-49</strain>
    </source>
</reference>
<dbReference type="RefSeq" id="WP_135253770.1">
    <property type="nucleotide sequence ID" value="NZ_CP038865.1"/>
</dbReference>
<dbReference type="EMBL" id="SRHU01000009">
    <property type="protein sequence ID" value="TFZ42592.1"/>
    <property type="molecule type" value="Genomic_DNA"/>
</dbReference>
<keyword evidence="5" id="KW-1185">Reference proteome</keyword>
<evidence type="ECO:0000256" key="2">
    <source>
        <dbReference type="SAM" id="SignalP"/>
    </source>
</evidence>
<gene>
    <name evidence="4" type="ORF">E4031_02550</name>
    <name evidence="3" type="ORF">E4Z98_09150</name>
</gene>
<evidence type="ECO:0000313" key="3">
    <source>
        <dbReference type="EMBL" id="QCA29476.1"/>
    </source>
</evidence>
<proteinExistence type="predicted"/>
<dbReference type="PROSITE" id="PS51257">
    <property type="entry name" value="PROKAR_LIPOPROTEIN"/>
    <property type="match status" value="1"/>
</dbReference>
<dbReference type="AlphaFoldDB" id="A0AAJ5JM59"/>
<dbReference type="Proteomes" id="UP000296883">
    <property type="component" value="Chromosome"/>
</dbReference>
<protein>
    <recommendedName>
        <fullName evidence="7">DUF5067 domain-containing protein</fullName>
    </recommendedName>
</protein>
<keyword evidence="2" id="KW-0732">Signal</keyword>
<evidence type="ECO:0000256" key="1">
    <source>
        <dbReference type="SAM" id="MobiDB-lite"/>
    </source>
</evidence>
<feature type="chain" id="PRO_5042467592" description="DUF5067 domain-containing protein" evidence="2">
    <location>
        <begin position="26"/>
        <end position="339"/>
    </location>
</feature>
<evidence type="ECO:0000313" key="6">
    <source>
        <dbReference type="Proteomes" id="UP000297725"/>
    </source>
</evidence>
<evidence type="ECO:0000313" key="5">
    <source>
        <dbReference type="Proteomes" id="UP000296883"/>
    </source>
</evidence>
<evidence type="ECO:0000313" key="4">
    <source>
        <dbReference type="EMBL" id="TFZ42592.1"/>
    </source>
</evidence>
<feature type="region of interest" description="Disordered" evidence="1">
    <location>
        <begin position="128"/>
        <end position="150"/>
    </location>
</feature>
<name>A0AAJ5JM59_9ENTE</name>
<dbReference type="EMBL" id="CP038865">
    <property type="protein sequence ID" value="QCA29476.1"/>
    <property type="molecule type" value="Genomic_DNA"/>
</dbReference>
<reference evidence="4 6" key="1">
    <citation type="submission" date="2019-03" db="EMBL/GenBank/DDBJ databases">
        <title>Vagococcus sp. was isolated fron gut of Carduelis flavirostris.</title>
        <authorList>
            <person name="Ge Y."/>
        </authorList>
    </citation>
    <scope>NUCLEOTIDE SEQUENCE [LARGE SCALE GENOMIC DNA]</scope>
    <source>
        <strain evidence="4 6">CF-210</strain>
    </source>
</reference>
<evidence type="ECO:0008006" key="7">
    <source>
        <dbReference type="Google" id="ProtNLM"/>
    </source>
</evidence>
<sequence length="339" mass="39415">MMKTKKKLTLLAFCCGMLLSLTACKSNKIDDTWVKYDESTELDKTTWKIDAKANMLAITEYENGEQEETELLSLYIDKEKGLLTQVTNDGDREAYPFTVDKDTLTIGEKTFYREGSKIEKENVTEIKKTREKNEKERKKRDKEEKEKEEKLKIEEQAYNKAIEALEERINAEFIKKYEGDWYSEDGFNRDNTNQYQTASATKITVKDNKIASQSSEVSIGDERDIRKEEILEGNFIGITLLRKYEYNDYEQPENVPTNIDLPDSIEGIEKIETLADFADYLLKNNVETLSFSSQTTKYKGKSPVLILNLYNLEELHTFNTDQAFLKQLSYGFKETDFDI</sequence>
<feature type="signal peptide" evidence="2">
    <location>
        <begin position="1"/>
        <end position="25"/>
    </location>
</feature>
<accession>A0AAJ5JM59</accession>